<keyword evidence="3" id="KW-1185">Reference proteome</keyword>
<dbReference type="AlphaFoldDB" id="A0A1H5ZF61"/>
<sequence length="127" mass="14692">MECERESETVEIPLETLADMAFNLAPEVMKSDEYKTMIPDGGEADDLPYIYDLRDKYDFVETIIDTERGWGVVFGGELEFPVSYRVSRGSYWHPPEYDNDWYDLPWELGFFPGDNEGFGSAYFEVGL</sequence>
<proteinExistence type="predicted"/>
<dbReference type="Proteomes" id="UP000296733">
    <property type="component" value="Chromosome"/>
</dbReference>
<dbReference type="GeneID" id="39858588"/>
<protein>
    <submittedName>
        <fullName evidence="2">Uncharacterized protein</fullName>
    </submittedName>
</protein>
<dbReference type="EMBL" id="FNVN01000002">
    <property type="protein sequence ID" value="SEG35119.1"/>
    <property type="molecule type" value="Genomic_DNA"/>
</dbReference>
<organism evidence="2 3">
    <name type="scientific">Halobellus limi</name>
    <dbReference type="NCBI Taxonomy" id="699433"/>
    <lineage>
        <taxon>Archaea</taxon>
        <taxon>Methanobacteriati</taxon>
        <taxon>Methanobacteriota</taxon>
        <taxon>Stenosarchaea group</taxon>
        <taxon>Halobacteria</taxon>
        <taxon>Halobacteriales</taxon>
        <taxon>Haloferacaceae</taxon>
        <taxon>Halobellus</taxon>
    </lineage>
</organism>
<evidence type="ECO:0000313" key="3">
    <source>
        <dbReference type="Proteomes" id="UP000236740"/>
    </source>
</evidence>
<evidence type="ECO:0000313" key="2">
    <source>
        <dbReference type="EMBL" id="SEG35119.1"/>
    </source>
</evidence>
<dbReference type="EMBL" id="CP031311">
    <property type="protein sequence ID" value="QCC48112.1"/>
    <property type="molecule type" value="Genomic_DNA"/>
</dbReference>
<dbReference type="OrthoDB" id="378384at2157"/>
<dbReference type="Proteomes" id="UP000236740">
    <property type="component" value="Unassembled WGS sequence"/>
</dbReference>
<reference evidence="1 4" key="2">
    <citation type="journal article" date="2019" name="Nat. Commun.">
        <title>A new type of DNA phosphorothioation-based antiviral system in archaea.</title>
        <authorList>
            <person name="Xiong L."/>
            <person name="Liu S."/>
            <person name="Chen S."/>
            <person name="Xiao Y."/>
            <person name="Zhu B."/>
            <person name="Gao Y."/>
            <person name="Zhang Y."/>
            <person name="Chen B."/>
            <person name="Luo J."/>
            <person name="Deng Z."/>
            <person name="Chen X."/>
            <person name="Wang L."/>
            <person name="Chen S."/>
        </authorList>
    </citation>
    <scope>NUCLEOTIDE SEQUENCE [LARGE SCALE GENOMIC DNA]</scope>
    <source>
        <strain evidence="1 4">CGMCC 1.10331</strain>
    </source>
</reference>
<dbReference type="RefSeq" id="WP_136361861.1">
    <property type="nucleotide sequence ID" value="NZ_CP031311.1"/>
</dbReference>
<name>A0A1H5ZF61_9EURY</name>
<evidence type="ECO:0000313" key="1">
    <source>
        <dbReference type="EMBL" id="QCC48112.1"/>
    </source>
</evidence>
<gene>
    <name evidence="1" type="ORF">DV707_10810</name>
    <name evidence="2" type="ORF">SAMN04488133_1979</name>
</gene>
<reference evidence="2 3" key="1">
    <citation type="submission" date="2016-10" db="EMBL/GenBank/DDBJ databases">
        <authorList>
            <person name="de Groot N.N."/>
        </authorList>
    </citation>
    <scope>NUCLEOTIDE SEQUENCE [LARGE SCALE GENOMIC DNA]</scope>
    <source>
        <strain evidence="2 3">CGMCC 1.10331</strain>
    </source>
</reference>
<dbReference type="KEGG" id="hlm:DV707_10810"/>
<accession>A0A1H5ZF61</accession>
<evidence type="ECO:0000313" key="4">
    <source>
        <dbReference type="Proteomes" id="UP000296733"/>
    </source>
</evidence>